<name>A0A8S3X8J2_PARAO</name>
<feature type="domain" description="FP protein C-terminal" evidence="1">
    <location>
        <begin position="127"/>
        <end position="176"/>
    </location>
</feature>
<gene>
    <name evidence="2" type="ORF">PAPOLLO_LOCUS15243</name>
</gene>
<evidence type="ECO:0000313" key="2">
    <source>
        <dbReference type="EMBL" id="CAG5009541.1"/>
    </source>
</evidence>
<comment type="caution">
    <text evidence="2">The sequence shown here is derived from an EMBL/GenBank/DDBJ whole genome shotgun (WGS) entry which is preliminary data.</text>
</comment>
<dbReference type="EMBL" id="CAJQZP010001030">
    <property type="protein sequence ID" value="CAG5009541.1"/>
    <property type="molecule type" value="Genomic_DNA"/>
</dbReference>
<dbReference type="Proteomes" id="UP000691718">
    <property type="component" value="Unassembled WGS sequence"/>
</dbReference>
<proteinExistence type="predicted"/>
<dbReference type="AlphaFoldDB" id="A0A8S3X8J2"/>
<evidence type="ECO:0000259" key="1">
    <source>
        <dbReference type="Pfam" id="PF25298"/>
    </source>
</evidence>
<organism evidence="2 3">
    <name type="scientific">Parnassius apollo</name>
    <name type="common">Apollo butterfly</name>
    <name type="synonym">Papilio apollo</name>
    <dbReference type="NCBI Taxonomy" id="110799"/>
    <lineage>
        <taxon>Eukaryota</taxon>
        <taxon>Metazoa</taxon>
        <taxon>Ecdysozoa</taxon>
        <taxon>Arthropoda</taxon>
        <taxon>Hexapoda</taxon>
        <taxon>Insecta</taxon>
        <taxon>Pterygota</taxon>
        <taxon>Neoptera</taxon>
        <taxon>Endopterygota</taxon>
        <taxon>Lepidoptera</taxon>
        <taxon>Glossata</taxon>
        <taxon>Ditrysia</taxon>
        <taxon>Papilionoidea</taxon>
        <taxon>Papilionidae</taxon>
        <taxon>Parnassiinae</taxon>
        <taxon>Parnassini</taxon>
        <taxon>Parnassius</taxon>
        <taxon>Parnassius</taxon>
    </lineage>
</organism>
<protein>
    <submittedName>
        <fullName evidence="2">(apollo) hypothetical protein</fullName>
    </submittedName>
</protein>
<dbReference type="InterPro" id="IPR057251">
    <property type="entry name" value="FP_C"/>
</dbReference>
<dbReference type="Pfam" id="PF25298">
    <property type="entry name" value="Baculo_FP_2nd"/>
    <property type="match status" value="1"/>
</dbReference>
<evidence type="ECO:0000313" key="3">
    <source>
        <dbReference type="Proteomes" id="UP000691718"/>
    </source>
</evidence>
<sequence length="180" mass="21085">MEKDRKALESQINTVNTKLDALERYIRKTSIEIRNVPKIRGETRETLFKYAHTLITNLNVPMEQKNLRDVHRLPSKAELGSSLHKSQVIDAVKRYIKDNPKDSLNCTHMGIMNVKSSIYVSEHLKTKSKRLYFLARDVAKTMGYSYFWTSNDNVYLRRKEGDPHILIRTESQLFELKNTK</sequence>
<keyword evidence="3" id="KW-1185">Reference proteome</keyword>
<dbReference type="OrthoDB" id="6899415at2759"/>
<reference evidence="2" key="1">
    <citation type="submission" date="2021-04" db="EMBL/GenBank/DDBJ databases">
        <authorList>
            <person name="Tunstrom K."/>
        </authorList>
    </citation>
    <scope>NUCLEOTIDE SEQUENCE</scope>
</reference>
<accession>A0A8S3X8J2</accession>